<dbReference type="AlphaFoldDB" id="Z9JLR6"/>
<protein>
    <submittedName>
        <fullName evidence="1">Uncharacterized protein</fullName>
    </submittedName>
</protein>
<comment type="caution">
    <text evidence="1">The sequence shown here is derived from an EMBL/GenBank/DDBJ whole genome shotgun (WGS) entry which is preliminary data.</text>
</comment>
<organism evidence="1 2">
    <name type="scientific">Xylella taiwanensis</name>
    <dbReference type="NCBI Taxonomy" id="1444770"/>
    <lineage>
        <taxon>Bacteria</taxon>
        <taxon>Pseudomonadati</taxon>
        <taxon>Pseudomonadota</taxon>
        <taxon>Gammaproteobacteria</taxon>
        <taxon>Lysobacterales</taxon>
        <taxon>Lysobacteraceae</taxon>
        <taxon>Xylella</taxon>
    </lineage>
</organism>
<reference evidence="1 2" key="1">
    <citation type="journal article" date="2014" name="Genome Announc.">
        <title>Draft Genome Sequence of Xylella fastidiosa Pear Leaf Scorch Strain in Taiwan.</title>
        <authorList>
            <person name="Su C.C."/>
            <person name="Deng W.L."/>
            <person name="Jan F.J."/>
            <person name="Chang C.J."/>
            <person name="Huang H."/>
            <person name="Chen J."/>
        </authorList>
    </citation>
    <scope>NUCLEOTIDE SEQUENCE [LARGE SCALE GENOMIC DNA]</scope>
    <source>
        <strain evidence="1 2">PLS229</strain>
    </source>
</reference>
<name>Z9JLR6_9GAMM</name>
<gene>
    <name evidence="1" type="ORF">AF72_03105</name>
</gene>
<dbReference type="KEGG" id="xtw:AB672_09725"/>
<dbReference type="RefSeq" id="WP_038270512.1">
    <property type="nucleotide sequence ID" value="NZ_VOSE01000003.1"/>
</dbReference>
<dbReference type="EMBL" id="JDSQ01000004">
    <property type="protein sequence ID" value="EWS78923.1"/>
    <property type="molecule type" value="Genomic_DNA"/>
</dbReference>
<sequence>MVSDADDTIVLVRWAAQDMFLNVLDTFANQDVGVTRILDQMTNGTLVITTATDCYVQTIELLPMCLSCEP</sequence>
<proteinExistence type="predicted"/>
<dbReference type="PATRIC" id="fig|1444770.3.peg.753"/>
<accession>Z9JLR6</accession>
<dbReference type="Proteomes" id="UP000020406">
    <property type="component" value="Unassembled WGS sequence"/>
</dbReference>
<evidence type="ECO:0000313" key="2">
    <source>
        <dbReference type="Proteomes" id="UP000020406"/>
    </source>
</evidence>
<evidence type="ECO:0000313" key="1">
    <source>
        <dbReference type="EMBL" id="EWS78923.1"/>
    </source>
</evidence>